<accession>A0ABY1N6J0</accession>
<feature type="chain" id="PRO_5045266772" evidence="1">
    <location>
        <begin position="22"/>
        <end position="465"/>
    </location>
</feature>
<sequence>MKHVILSSALAVLATAVAAQDAPTPILFTNVNVWDGESDKLLENANVVVTGNLITEVSSTPLAVANAKIIDGGGRSLMPGLIESHVHVNLQHMLGGYDTIELRDWQEIGAMGAVTAQSLLKDGWTTIRDPGANAVGIKKVVDRGEMAGPRMYQAGGVISQTSGHGDFRLAGQRLLEERYTFKGYRLGFAYIVDGRDATLSAARQNLANGATFLKMMMGGGIFSTKDPLHTKQSSDEEIQAVVEAATQWDTYVTAHIFLPEHARRAIGFGLKEILHIPYLDVETAEFMVEKGVFYNPQLSQSSPDVLEATFGAEESVTKAKARVTQEAMQQTTKVIQQVPELLETMTFGADIVTNTKANALRTRDHEMWFWAENFGILPTLKAMTSNGGKLAALTGKNNPYPDGPLGVIKPGAYADILLIDGNPLEDITLLGASAKMFDAPERTAGDIPAMDLIMKDGVIYKNTLD</sequence>
<name>A0ABY1N6J0_9RHOB</name>
<dbReference type="InterPro" id="IPR011059">
    <property type="entry name" value="Metal-dep_hydrolase_composite"/>
</dbReference>
<dbReference type="Gene3D" id="3.20.20.140">
    <property type="entry name" value="Metal-dependent hydrolases"/>
    <property type="match status" value="1"/>
</dbReference>
<dbReference type="SUPFAM" id="SSF51338">
    <property type="entry name" value="Composite domain of metallo-dependent hydrolases"/>
    <property type="match status" value="2"/>
</dbReference>
<evidence type="ECO:0000256" key="1">
    <source>
        <dbReference type="SAM" id="SignalP"/>
    </source>
</evidence>
<dbReference type="InterPro" id="IPR032466">
    <property type="entry name" value="Metal_Hydrolase"/>
</dbReference>
<keyword evidence="1" id="KW-0732">Signal</keyword>
<evidence type="ECO:0000259" key="2">
    <source>
        <dbReference type="Pfam" id="PF01979"/>
    </source>
</evidence>
<evidence type="ECO:0000313" key="4">
    <source>
        <dbReference type="Proteomes" id="UP001157961"/>
    </source>
</evidence>
<dbReference type="PANTHER" id="PTHR43135:SF3">
    <property type="entry name" value="ALPHA-D-RIBOSE 1-METHYLPHOSPHONATE 5-TRIPHOSPHATE DIPHOSPHATASE"/>
    <property type="match status" value="1"/>
</dbReference>
<organism evidence="3 4">
    <name type="scientific">Shimia sagamensis</name>
    <dbReference type="NCBI Taxonomy" id="1566352"/>
    <lineage>
        <taxon>Bacteria</taxon>
        <taxon>Pseudomonadati</taxon>
        <taxon>Pseudomonadota</taxon>
        <taxon>Alphaproteobacteria</taxon>
        <taxon>Rhodobacterales</taxon>
        <taxon>Roseobacteraceae</taxon>
    </lineage>
</organism>
<dbReference type="InterPro" id="IPR051781">
    <property type="entry name" value="Metallo-dep_Hydrolase"/>
</dbReference>
<dbReference type="RefSeq" id="WP_283423919.1">
    <property type="nucleotide sequence ID" value="NZ_FXTY01000001.1"/>
</dbReference>
<gene>
    <name evidence="3" type="ORF">SAMN06265373_10125</name>
</gene>
<dbReference type="Pfam" id="PF01979">
    <property type="entry name" value="Amidohydro_1"/>
    <property type="match status" value="1"/>
</dbReference>
<protein>
    <submittedName>
        <fullName evidence="3">Imidazolonepropionase</fullName>
    </submittedName>
</protein>
<dbReference type="PANTHER" id="PTHR43135">
    <property type="entry name" value="ALPHA-D-RIBOSE 1-METHYLPHOSPHONATE 5-TRIPHOSPHATE DIPHOSPHATASE"/>
    <property type="match status" value="1"/>
</dbReference>
<proteinExistence type="predicted"/>
<dbReference type="EMBL" id="FXTY01000001">
    <property type="protein sequence ID" value="SMP00746.1"/>
    <property type="molecule type" value="Genomic_DNA"/>
</dbReference>
<reference evidence="3 4" key="1">
    <citation type="submission" date="2017-05" db="EMBL/GenBank/DDBJ databases">
        <authorList>
            <person name="Varghese N."/>
            <person name="Submissions S."/>
        </authorList>
    </citation>
    <scope>NUCLEOTIDE SEQUENCE [LARGE SCALE GENOMIC DNA]</scope>
    <source>
        <strain evidence="3 4">DSM 29734</strain>
    </source>
</reference>
<dbReference type="SUPFAM" id="SSF51556">
    <property type="entry name" value="Metallo-dependent hydrolases"/>
    <property type="match status" value="1"/>
</dbReference>
<feature type="domain" description="Amidohydrolase-related" evidence="2">
    <location>
        <begin position="77"/>
        <end position="430"/>
    </location>
</feature>
<feature type="signal peptide" evidence="1">
    <location>
        <begin position="1"/>
        <end position="21"/>
    </location>
</feature>
<evidence type="ECO:0000313" key="3">
    <source>
        <dbReference type="EMBL" id="SMP00746.1"/>
    </source>
</evidence>
<comment type="caution">
    <text evidence="3">The sequence shown here is derived from an EMBL/GenBank/DDBJ whole genome shotgun (WGS) entry which is preliminary data.</text>
</comment>
<dbReference type="Proteomes" id="UP001157961">
    <property type="component" value="Unassembled WGS sequence"/>
</dbReference>
<keyword evidence="4" id="KW-1185">Reference proteome</keyword>
<dbReference type="InterPro" id="IPR006680">
    <property type="entry name" value="Amidohydro-rel"/>
</dbReference>
<dbReference type="Gene3D" id="2.30.40.10">
    <property type="entry name" value="Urease, subunit C, domain 1"/>
    <property type="match status" value="1"/>
</dbReference>